<dbReference type="GO" id="GO:0005886">
    <property type="term" value="C:plasma membrane"/>
    <property type="evidence" value="ECO:0007669"/>
    <property type="project" value="TreeGrafter"/>
</dbReference>
<dbReference type="GO" id="GO:0006508">
    <property type="term" value="P:proteolysis"/>
    <property type="evidence" value="ECO:0007669"/>
    <property type="project" value="InterPro"/>
</dbReference>
<dbReference type="GO" id="GO:0016887">
    <property type="term" value="F:ATP hydrolysis activity"/>
    <property type="evidence" value="ECO:0007669"/>
    <property type="project" value="InterPro"/>
</dbReference>
<organism evidence="4 5">
    <name type="scientific">Paracoccus gahaiensis</name>
    <dbReference type="NCBI Taxonomy" id="1706839"/>
    <lineage>
        <taxon>Bacteria</taxon>
        <taxon>Pseudomonadati</taxon>
        <taxon>Pseudomonadota</taxon>
        <taxon>Alphaproteobacteria</taxon>
        <taxon>Rhodobacterales</taxon>
        <taxon>Paracoccaceae</taxon>
        <taxon>Paracoccus</taxon>
    </lineage>
</organism>
<reference evidence="4 5" key="1">
    <citation type="submission" date="2019-04" db="EMBL/GenBank/DDBJ databases">
        <authorList>
            <person name="Li J."/>
        </authorList>
    </citation>
    <scope>NUCLEOTIDE SEQUENCE [LARGE SCALE GENOMIC DNA]</scope>
    <source>
        <strain evidence="4 5">KCTC 42687</strain>
    </source>
</reference>
<evidence type="ECO:0000313" key="5">
    <source>
        <dbReference type="Proteomes" id="UP000309747"/>
    </source>
</evidence>
<dbReference type="GO" id="GO:0004176">
    <property type="term" value="F:ATP-dependent peptidase activity"/>
    <property type="evidence" value="ECO:0007669"/>
    <property type="project" value="InterPro"/>
</dbReference>
<feature type="region of interest" description="Disordered" evidence="2">
    <location>
        <begin position="219"/>
        <end position="250"/>
    </location>
</feature>
<dbReference type="PANTHER" id="PTHR23076:SF97">
    <property type="entry name" value="ATP-DEPENDENT ZINC METALLOPROTEASE YME1L1"/>
    <property type="match status" value="1"/>
</dbReference>
<dbReference type="InterPro" id="IPR003959">
    <property type="entry name" value="ATPase_AAA_core"/>
</dbReference>
<dbReference type="Pfam" id="PF01434">
    <property type="entry name" value="Peptidase_M41"/>
    <property type="match status" value="1"/>
</dbReference>
<evidence type="ECO:0000256" key="1">
    <source>
        <dbReference type="RuleBase" id="RU003651"/>
    </source>
</evidence>
<name>A0A4U0RBA7_9RHOB</name>
<dbReference type="PROSITE" id="PS00674">
    <property type="entry name" value="AAA"/>
    <property type="match status" value="1"/>
</dbReference>
<feature type="region of interest" description="Disordered" evidence="2">
    <location>
        <begin position="721"/>
        <end position="774"/>
    </location>
</feature>
<dbReference type="PANTHER" id="PTHR23076">
    <property type="entry name" value="METALLOPROTEASE M41 FTSH"/>
    <property type="match status" value="1"/>
</dbReference>
<dbReference type="RefSeq" id="WP_136885904.1">
    <property type="nucleotide sequence ID" value="NZ_SUNI01000007.1"/>
</dbReference>
<evidence type="ECO:0000313" key="4">
    <source>
        <dbReference type="EMBL" id="TJZ91732.1"/>
    </source>
</evidence>
<dbReference type="AlphaFoldDB" id="A0A4U0RBA7"/>
<dbReference type="InterPro" id="IPR027417">
    <property type="entry name" value="P-loop_NTPase"/>
</dbReference>
<keyword evidence="1" id="KW-0067">ATP-binding</keyword>
<keyword evidence="5" id="KW-1185">Reference proteome</keyword>
<gene>
    <name evidence="4" type="ORF">FA743_09630</name>
</gene>
<dbReference type="OrthoDB" id="9809379at2"/>
<dbReference type="InterPro" id="IPR003593">
    <property type="entry name" value="AAA+_ATPase"/>
</dbReference>
<dbReference type="InterPro" id="IPR000642">
    <property type="entry name" value="Peptidase_M41"/>
</dbReference>
<feature type="domain" description="AAA+ ATPase" evidence="3">
    <location>
        <begin position="330"/>
        <end position="469"/>
    </location>
</feature>
<dbReference type="Pfam" id="PF00004">
    <property type="entry name" value="AAA"/>
    <property type="match status" value="1"/>
</dbReference>
<dbReference type="CDD" id="cd19481">
    <property type="entry name" value="RecA-like_protease"/>
    <property type="match status" value="1"/>
</dbReference>
<evidence type="ECO:0000256" key="2">
    <source>
        <dbReference type="SAM" id="MobiDB-lite"/>
    </source>
</evidence>
<dbReference type="Gene3D" id="1.10.8.60">
    <property type="match status" value="1"/>
</dbReference>
<dbReference type="GO" id="GO:0030163">
    <property type="term" value="P:protein catabolic process"/>
    <property type="evidence" value="ECO:0007669"/>
    <property type="project" value="TreeGrafter"/>
</dbReference>
<dbReference type="InterPro" id="IPR003960">
    <property type="entry name" value="ATPase_AAA_CS"/>
</dbReference>
<accession>A0A4U0RBA7</accession>
<sequence length="774" mass="79918">MSDWLTRFHTAARRIDAAPLPPPEMPDAVFDALVEGRIGEIDDLETMMPLDEEISFAETRQPLAQRPLMALALAMLCRALPEASDLARMIRPGAITLMACRPAGLAPELARLMQALITVEHPGVPLALTFAATPPGTGTASTSEAKPPEAIQSFWKGVLAGGDMPHLLILGGESQLPRRMARLLPPLLHIGPPDRAAVAAVLELAERGAPACATGAAARTRGARGGIGPRSAGRVLPAAVPSPVPPSDLPSDTALSRLEAEAWHLALRAPDPAAWTAELRRLATSAPVRRGAALTLDDLSLEDGPIRDAAARLVADMAGWRAGRVAWSEMTRSLLIHGAPGTGKTWLARAIAGSAGLPLIAASLGDWQAAGHLGDLLREMRATFARARAAAPCVLFLDELDAAGSRGSDDRHGSTYRAQVIAGLLEQLDGVLGLEGVLVLAATNDPSAIDAALRRPGRLDRTLALALPGRAGLHAILTRQLGDALPPEALDDLSRRAIGQSPAEIDAAMREARSLARAAGRGITAVDITGALGLGPEEPGLMRRMAVHEAGHAVAFHRLRQAGVLAGRITAARIGATGGLVAIEEQAGTPTRAGLEARITCRMAGRAAEALVLGAPGTGAGGNAGSDLALATGLALQLELSWGLGGGLTWHANPMARLATDPHLRDRVEAHLQRGHGRATVLLKESQPLLDALAARLEAERVIDGDPFEDPMTAVAITADEAQQANGGNASPVPTAPTAGTRMPSGGDTPHAAGDGGSARSVPPPPGTEGSADV</sequence>
<proteinExistence type="inferred from homology"/>
<dbReference type="SUPFAM" id="SSF140990">
    <property type="entry name" value="FtsH protease domain-like"/>
    <property type="match status" value="1"/>
</dbReference>
<protein>
    <submittedName>
        <fullName evidence="4">AAA family ATPase</fullName>
    </submittedName>
</protein>
<dbReference type="SUPFAM" id="SSF52540">
    <property type="entry name" value="P-loop containing nucleoside triphosphate hydrolases"/>
    <property type="match status" value="1"/>
</dbReference>
<keyword evidence="1" id="KW-0547">Nucleotide-binding</keyword>
<dbReference type="SMART" id="SM00382">
    <property type="entry name" value="AAA"/>
    <property type="match status" value="1"/>
</dbReference>
<dbReference type="GO" id="GO:0005524">
    <property type="term" value="F:ATP binding"/>
    <property type="evidence" value="ECO:0007669"/>
    <property type="project" value="UniProtKB-KW"/>
</dbReference>
<dbReference type="Gene3D" id="1.20.58.760">
    <property type="entry name" value="Peptidase M41"/>
    <property type="match status" value="1"/>
</dbReference>
<dbReference type="EMBL" id="SUNI01000007">
    <property type="protein sequence ID" value="TJZ91732.1"/>
    <property type="molecule type" value="Genomic_DNA"/>
</dbReference>
<comment type="similarity">
    <text evidence="1">Belongs to the AAA ATPase family.</text>
</comment>
<dbReference type="InterPro" id="IPR037219">
    <property type="entry name" value="Peptidase_M41-like"/>
</dbReference>
<evidence type="ECO:0000259" key="3">
    <source>
        <dbReference type="SMART" id="SM00382"/>
    </source>
</evidence>
<dbReference type="Proteomes" id="UP000309747">
    <property type="component" value="Unassembled WGS sequence"/>
</dbReference>
<dbReference type="GO" id="GO:0004222">
    <property type="term" value="F:metalloendopeptidase activity"/>
    <property type="evidence" value="ECO:0007669"/>
    <property type="project" value="InterPro"/>
</dbReference>
<comment type="caution">
    <text evidence="4">The sequence shown here is derived from an EMBL/GenBank/DDBJ whole genome shotgun (WGS) entry which is preliminary data.</text>
</comment>
<dbReference type="Gene3D" id="3.40.50.300">
    <property type="entry name" value="P-loop containing nucleotide triphosphate hydrolases"/>
    <property type="match status" value="1"/>
</dbReference>